<evidence type="ECO:0000256" key="1">
    <source>
        <dbReference type="ARBA" id="ARBA00001964"/>
    </source>
</evidence>
<dbReference type="InterPro" id="IPR020826">
    <property type="entry name" value="Transketolase_BS"/>
</dbReference>
<name>A0A1G1W5M0_9BACT</name>
<dbReference type="PANTHER" id="PTHR43825">
    <property type="entry name" value="PYRUVATE DEHYDROGENASE E1 COMPONENT"/>
    <property type="match status" value="1"/>
</dbReference>
<dbReference type="STRING" id="1802593.A2172_03240"/>
<feature type="domain" description="Transketolase-like pyrimidine-binding" evidence="5">
    <location>
        <begin position="18"/>
        <end position="182"/>
    </location>
</feature>
<proteinExistence type="inferred from homology"/>
<dbReference type="SMART" id="SM00861">
    <property type="entry name" value="Transket_pyr"/>
    <property type="match status" value="1"/>
</dbReference>
<protein>
    <submittedName>
        <fullName evidence="6">Transketolase</fullName>
    </submittedName>
</protein>
<keyword evidence="4" id="KW-0786">Thiamine pyrophosphate</keyword>
<sequence length="327" mass="35151">MRETVLNSKIFDSDIEKISMRDGYGEGLLEAGKNPDVVALSADLKQSTRVDSFAEKFPERFFECGIAEQNMIGIAAGLALNGKIPFASSLAVFAPGRTWDQIRVSVCYSKANVKIVGSHAGISVGGDGATHQALEDIAIARVLPNMAVVVPCDYIETRKAAVYVAEHKGPLYLRFARGKTAVITTEATPFKFGQAEIFREGKDVTIIACGPLVYYCLLAAKELEKEGISVQVINNHTVKPIDKLGIAKAAKETGAIVTVEEHQIDGGLGGAVAEVLAESYPVPIERIGVKDTFGESGHPRELLDKYGMGVKDIKEAVRTVLKRKGTS</sequence>
<comment type="cofactor">
    <cofactor evidence="1">
        <name>thiamine diphosphate</name>
        <dbReference type="ChEBI" id="CHEBI:58937"/>
    </cofactor>
</comment>
<dbReference type="SUPFAM" id="SSF52922">
    <property type="entry name" value="TK C-terminal domain-like"/>
    <property type="match status" value="1"/>
</dbReference>
<dbReference type="AlphaFoldDB" id="A0A1G1W5M0"/>
<dbReference type="CDD" id="cd07033">
    <property type="entry name" value="TPP_PYR_DXS_TK_like"/>
    <property type="match status" value="1"/>
</dbReference>
<dbReference type="InterPro" id="IPR009014">
    <property type="entry name" value="Transketo_C/PFOR_II"/>
</dbReference>
<reference evidence="6 7" key="1">
    <citation type="journal article" date="2016" name="Nat. Commun.">
        <title>Thousands of microbial genomes shed light on interconnected biogeochemical processes in an aquifer system.</title>
        <authorList>
            <person name="Anantharaman K."/>
            <person name="Brown C.T."/>
            <person name="Hug L.A."/>
            <person name="Sharon I."/>
            <person name="Castelle C.J."/>
            <person name="Probst A.J."/>
            <person name="Thomas B.C."/>
            <person name="Singh A."/>
            <person name="Wilkins M.J."/>
            <person name="Karaoz U."/>
            <person name="Brodie E.L."/>
            <person name="Williams K.H."/>
            <person name="Hubbard S.S."/>
            <person name="Banfield J.F."/>
        </authorList>
    </citation>
    <scope>NUCLEOTIDE SEQUENCE [LARGE SCALE GENOMIC DNA]</scope>
</reference>
<dbReference type="SUPFAM" id="SSF52518">
    <property type="entry name" value="Thiamin diphosphate-binding fold (THDP-binding)"/>
    <property type="match status" value="1"/>
</dbReference>
<dbReference type="PROSITE" id="PS00802">
    <property type="entry name" value="TRANSKETOLASE_2"/>
    <property type="match status" value="1"/>
</dbReference>
<dbReference type="InterPro" id="IPR005475">
    <property type="entry name" value="Transketolase-like_Pyr-bd"/>
</dbReference>
<evidence type="ECO:0000313" key="6">
    <source>
        <dbReference type="EMBL" id="OGY22923.1"/>
    </source>
</evidence>
<gene>
    <name evidence="6" type="ORF">A2172_03240</name>
</gene>
<comment type="caution">
    <text evidence="6">The sequence shown here is derived from an EMBL/GenBank/DDBJ whole genome shotgun (WGS) entry which is preliminary data.</text>
</comment>
<dbReference type="InterPro" id="IPR051157">
    <property type="entry name" value="PDH/Transketolase"/>
</dbReference>
<evidence type="ECO:0000259" key="5">
    <source>
        <dbReference type="SMART" id="SM00861"/>
    </source>
</evidence>
<evidence type="ECO:0000256" key="3">
    <source>
        <dbReference type="ARBA" id="ARBA00022679"/>
    </source>
</evidence>
<accession>A0A1G1W5M0</accession>
<dbReference type="FunFam" id="3.40.50.970:FF:000129">
    <property type="entry name" value="Transketolase"/>
    <property type="match status" value="1"/>
</dbReference>
<dbReference type="Gene3D" id="3.40.50.920">
    <property type="match status" value="1"/>
</dbReference>
<dbReference type="PANTHER" id="PTHR43825:SF1">
    <property type="entry name" value="TRANSKETOLASE-LIKE PYRIMIDINE-BINDING DOMAIN-CONTAINING PROTEIN"/>
    <property type="match status" value="1"/>
</dbReference>
<dbReference type="InterPro" id="IPR033248">
    <property type="entry name" value="Transketolase_C"/>
</dbReference>
<dbReference type="Proteomes" id="UP000176631">
    <property type="component" value="Unassembled WGS sequence"/>
</dbReference>
<organism evidence="6 7">
    <name type="scientific">Candidatus Woykebacteria bacterium RBG_13_40_15</name>
    <dbReference type="NCBI Taxonomy" id="1802593"/>
    <lineage>
        <taxon>Bacteria</taxon>
        <taxon>Candidatus Woykeibacteriota</taxon>
    </lineage>
</organism>
<keyword evidence="3" id="KW-0808">Transferase</keyword>
<dbReference type="Gene3D" id="3.40.50.970">
    <property type="match status" value="1"/>
</dbReference>
<dbReference type="Pfam" id="PF02779">
    <property type="entry name" value="Transket_pyr"/>
    <property type="match status" value="1"/>
</dbReference>
<dbReference type="InterPro" id="IPR029061">
    <property type="entry name" value="THDP-binding"/>
</dbReference>
<comment type="similarity">
    <text evidence="2">Belongs to the transketolase family.</text>
</comment>
<dbReference type="EMBL" id="MHCP01000030">
    <property type="protein sequence ID" value="OGY22923.1"/>
    <property type="molecule type" value="Genomic_DNA"/>
</dbReference>
<evidence type="ECO:0000256" key="4">
    <source>
        <dbReference type="ARBA" id="ARBA00023052"/>
    </source>
</evidence>
<evidence type="ECO:0000256" key="2">
    <source>
        <dbReference type="ARBA" id="ARBA00007131"/>
    </source>
</evidence>
<dbReference type="GO" id="GO:0016740">
    <property type="term" value="F:transferase activity"/>
    <property type="evidence" value="ECO:0007669"/>
    <property type="project" value="UniProtKB-KW"/>
</dbReference>
<evidence type="ECO:0000313" key="7">
    <source>
        <dbReference type="Proteomes" id="UP000176631"/>
    </source>
</evidence>
<dbReference type="Pfam" id="PF02780">
    <property type="entry name" value="Transketolase_C"/>
    <property type="match status" value="1"/>
</dbReference>